<dbReference type="OrthoDB" id="2159057at2759"/>
<comment type="caution">
    <text evidence="1">The sequence shown here is derived from an EMBL/GenBank/DDBJ whole genome shotgun (WGS) entry which is preliminary data.</text>
</comment>
<gene>
    <name evidence="1" type="ORF">LY90DRAFT_500516</name>
</gene>
<dbReference type="AlphaFoldDB" id="A0A1Y2F9L6"/>
<proteinExistence type="predicted"/>
<sequence>MTLSCQNKKIIKDNIKLPEIYDQKNKNDNAKLISNFNQNIKYKNNEEIVSTENIISKQKESKTYHPLTINLSESIKNKIDMSTLNNIKDNLKSNTTNNIIKNEKNNILDAKSSSITNTNNSVQKSKLIKGNKELQNQNIFDNRKYMRQTSNIIIKKEKDTNINNDSSHILINSKNSTKLNSNLNSNLKNKKHINNEIPKRPNIKNKGSELERPIIKKKPPFIPTISDNKIIEKVRVNVPETKKVKDKTISKNLIEKHEVTNNYKNLDNENLNTETETMTPISNLKSTLSNSQAMLIANTEFKIRKEIINKRIVKAITKYKPSIEVPVTLNNEKTLNIYKSAHLEFCRNCLIPKDVLYFQGLILFKNISKLKEMKLSRQQINNALEWEVIKYTVFNSKSTDNWSTLLNQYKNDRTSTKILTKRYAARKQGQKCVRKETENFERKFIAYNIIKKKALTIMDYYNSIPENSS</sequence>
<dbReference type="EMBL" id="MCOG01000013">
    <property type="protein sequence ID" value="ORY80134.1"/>
    <property type="molecule type" value="Genomic_DNA"/>
</dbReference>
<accession>A0A1Y2F9L6</accession>
<protein>
    <submittedName>
        <fullName evidence="1">Uncharacterized protein</fullName>
    </submittedName>
</protein>
<keyword evidence="2" id="KW-1185">Reference proteome</keyword>
<name>A0A1Y2F9L6_9FUNG</name>
<evidence type="ECO:0000313" key="2">
    <source>
        <dbReference type="Proteomes" id="UP000193920"/>
    </source>
</evidence>
<evidence type="ECO:0000313" key="1">
    <source>
        <dbReference type="EMBL" id="ORY80134.1"/>
    </source>
</evidence>
<organism evidence="1 2">
    <name type="scientific">Neocallimastix californiae</name>
    <dbReference type="NCBI Taxonomy" id="1754190"/>
    <lineage>
        <taxon>Eukaryota</taxon>
        <taxon>Fungi</taxon>
        <taxon>Fungi incertae sedis</taxon>
        <taxon>Chytridiomycota</taxon>
        <taxon>Chytridiomycota incertae sedis</taxon>
        <taxon>Neocallimastigomycetes</taxon>
        <taxon>Neocallimastigales</taxon>
        <taxon>Neocallimastigaceae</taxon>
        <taxon>Neocallimastix</taxon>
    </lineage>
</organism>
<dbReference type="Proteomes" id="UP000193920">
    <property type="component" value="Unassembled WGS sequence"/>
</dbReference>
<reference evidence="1 2" key="1">
    <citation type="submission" date="2016-08" db="EMBL/GenBank/DDBJ databases">
        <title>A Parts List for Fungal Cellulosomes Revealed by Comparative Genomics.</title>
        <authorList>
            <consortium name="DOE Joint Genome Institute"/>
            <person name="Haitjema C.H."/>
            <person name="Gilmore S.P."/>
            <person name="Henske J.K."/>
            <person name="Solomon K.V."/>
            <person name="De Groot R."/>
            <person name="Kuo A."/>
            <person name="Mondo S.J."/>
            <person name="Salamov A.A."/>
            <person name="Labutti K."/>
            <person name="Zhao Z."/>
            <person name="Chiniquy J."/>
            <person name="Barry K."/>
            <person name="Brewer H.M."/>
            <person name="Purvine S.O."/>
            <person name="Wright A.T."/>
            <person name="Boxma B."/>
            <person name="Van Alen T."/>
            <person name="Hackstein J.H."/>
            <person name="Baker S.E."/>
            <person name="Grigoriev I.V."/>
            <person name="O'Malley M.A."/>
        </authorList>
    </citation>
    <scope>NUCLEOTIDE SEQUENCE [LARGE SCALE GENOMIC DNA]</scope>
    <source>
        <strain evidence="1 2">G1</strain>
    </source>
</reference>